<protein>
    <submittedName>
        <fullName evidence="7">LysR family transcriptional regulator</fullName>
    </submittedName>
</protein>
<evidence type="ECO:0000256" key="3">
    <source>
        <dbReference type="ARBA" id="ARBA00023125"/>
    </source>
</evidence>
<dbReference type="Pfam" id="PF03466">
    <property type="entry name" value="LysR_substrate"/>
    <property type="match status" value="1"/>
</dbReference>
<keyword evidence="4" id="KW-0010">Activator</keyword>
<dbReference type="SUPFAM" id="SSF46785">
    <property type="entry name" value="Winged helix' DNA-binding domain"/>
    <property type="match status" value="1"/>
</dbReference>
<name>A0A516X4Z1_9ACTN</name>
<dbReference type="CDD" id="cd05466">
    <property type="entry name" value="PBP2_LTTR_substrate"/>
    <property type="match status" value="1"/>
</dbReference>
<evidence type="ECO:0000256" key="5">
    <source>
        <dbReference type="ARBA" id="ARBA00023163"/>
    </source>
</evidence>
<reference evidence="7 8" key="1">
    <citation type="submission" date="2019-07" db="EMBL/GenBank/DDBJ databases">
        <title>Tomitella cavernea sp. nov., an actinomycete isolated from soil.</title>
        <authorList>
            <person name="Cheng J."/>
        </authorList>
    </citation>
    <scope>NUCLEOTIDE SEQUENCE [LARGE SCALE GENOMIC DNA]</scope>
    <source>
        <strain evidence="7 8">HY188</strain>
    </source>
</reference>
<evidence type="ECO:0000313" key="7">
    <source>
        <dbReference type="EMBL" id="QDQ98136.1"/>
    </source>
</evidence>
<dbReference type="GO" id="GO:0003700">
    <property type="term" value="F:DNA-binding transcription factor activity"/>
    <property type="evidence" value="ECO:0007669"/>
    <property type="project" value="InterPro"/>
</dbReference>
<dbReference type="PRINTS" id="PR00039">
    <property type="entry name" value="HTHLYSR"/>
</dbReference>
<feature type="domain" description="HTH lysR-type" evidence="6">
    <location>
        <begin position="1"/>
        <end position="58"/>
    </location>
</feature>
<dbReference type="AlphaFoldDB" id="A0A516X4Z1"/>
<dbReference type="Gene3D" id="1.10.10.10">
    <property type="entry name" value="Winged helix-like DNA-binding domain superfamily/Winged helix DNA-binding domain"/>
    <property type="match status" value="1"/>
</dbReference>
<keyword evidence="3" id="KW-0238">DNA-binding</keyword>
<dbReference type="KEGG" id="toy:FO059_13490"/>
<evidence type="ECO:0000256" key="4">
    <source>
        <dbReference type="ARBA" id="ARBA00023159"/>
    </source>
</evidence>
<gene>
    <name evidence="7" type="ORF">FO059_13490</name>
</gene>
<organism evidence="7 8">
    <name type="scientific">Tomitella fengzijianii</name>
    <dbReference type="NCBI Taxonomy" id="2597660"/>
    <lineage>
        <taxon>Bacteria</taxon>
        <taxon>Bacillati</taxon>
        <taxon>Actinomycetota</taxon>
        <taxon>Actinomycetes</taxon>
        <taxon>Mycobacteriales</taxon>
        <taxon>Tomitella</taxon>
    </lineage>
</organism>
<evidence type="ECO:0000259" key="6">
    <source>
        <dbReference type="PROSITE" id="PS50931"/>
    </source>
</evidence>
<dbReference type="SUPFAM" id="SSF53850">
    <property type="entry name" value="Periplasmic binding protein-like II"/>
    <property type="match status" value="1"/>
</dbReference>
<dbReference type="RefSeq" id="WP_143909514.1">
    <property type="nucleotide sequence ID" value="NZ_CP041765.1"/>
</dbReference>
<dbReference type="GO" id="GO:0032993">
    <property type="term" value="C:protein-DNA complex"/>
    <property type="evidence" value="ECO:0007669"/>
    <property type="project" value="TreeGrafter"/>
</dbReference>
<dbReference type="InterPro" id="IPR000847">
    <property type="entry name" value="LysR_HTH_N"/>
</dbReference>
<dbReference type="Pfam" id="PF00126">
    <property type="entry name" value="HTH_1"/>
    <property type="match status" value="1"/>
</dbReference>
<evidence type="ECO:0000256" key="1">
    <source>
        <dbReference type="ARBA" id="ARBA00009437"/>
    </source>
</evidence>
<dbReference type="PROSITE" id="PS50931">
    <property type="entry name" value="HTH_LYSR"/>
    <property type="match status" value="1"/>
</dbReference>
<accession>A0A516X4Z1</accession>
<dbReference type="OrthoDB" id="3176554at2"/>
<dbReference type="FunFam" id="1.10.10.10:FF:000001">
    <property type="entry name" value="LysR family transcriptional regulator"/>
    <property type="match status" value="1"/>
</dbReference>
<dbReference type="PANTHER" id="PTHR30346">
    <property type="entry name" value="TRANSCRIPTIONAL DUAL REGULATOR HCAR-RELATED"/>
    <property type="match status" value="1"/>
</dbReference>
<keyword evidence="5" id="KW-0804">Transcription</keyword>
<evidence type="ECO:0000256" key="2">
    <source>
        <dbReference type="ARBA" id="ARBA00023015"/>
    </source>
</evidence>
<dbReference type="InterPro" id="IPR036390">
    <property type="entry name" value="WH_DNA-bd_sf"/>
</dbReference>
<evidence type="ECO:0000313" key="8">
    <source>
        <dbReference type="Proteomes" id="UP000317344"/>
    </source>
</evidence>
<keyword evidence="8" id="KW-1185">Reference proteome</keyword>
<dbReference type="InterPro" id="IPR005119">
    <property type="entry name" value="LysR_subst-bd"/>
</dbReference>
<comment type="similarity">
    <text evidence="1">Belongs to the LysR transcriptional regulatory family.</text>
</comment>
<dbReference type="Gene3D" id="3.40.190.10">
    <property type="entry name" value="Periplasmic binding protein-like II"/>
    <property type="match status" value="2"/>
</dbReference>
<keyword evidence="2" id="KW-0805">Transcription regulation</keyword>
<sequence>MDFRQLRYFTAVGELRSFSQAAERCFISQSAISHQIAKLEQDLGVKLFDRSTRNVELTAAGERLMPVAAEALAVEAKSREVVREPRNRIRMTANMSFAAQSLEAIAAVRETHPNLDIEFVLRDFADRMAAVTSGDADVALIRGEVDRPGLQSVSLGTQDLLVAMSRRHPLARSGTVDLSALGDYPLLLPARHSQVLIHQVVERAFREIGRKVQLGPPIPADHTASLEVITRPRAWTVLYADAAGGHAVAGLRLLHETEHRLRVPVRAVLSPALRRSVEFHDLIAALRRSNDAAGDGGAGRG</sequence>
<dbReference type="GO" id="GO:0003677">
    <property type="term" value="F:DNA binding"/>
    <property type="evidence" value="ECO:0007669"/>
    <property type="project" value="UniProtKB-KW"/>
</dbReference>
<dbReference type="PANTHER" id="PTHR30346:SF0">
    <property type="entry name" value="HCA OPERON TRANSCRIPTIONAL ACTIVATOR HCAR"/>
    <property type="match status" value="1"/>
</dbReference>
<dbReference type="Proteomes" id="UP000317344">
    <property type="component" value="Chromosome"/>
</dbReference>
<dbReference type="InterPro" id="IPR036388">
    <property type="entry name" value="WH-like_DNA-bd_sf"/>
</dbReference>
<reference evidence="7 8" key="2">
    <citation type="submission" date="2019-07" db="EMBL/GenBank/DDBJ databases">
        <authorList>
            <person name="Huang Y."/>
        </authorList>
    </citation>
    <scope>NUCLEOTIDE SEQUENCE [LARGE SCALE GENOMIC DNA]</scope>
    <source>
        <strain evidence="7 8">HY188</strain>
    </source>
</reference>
<proteinExistence type="inferred from homology"/>
<dbReference type="EMBL" id="CP041765">
    <property type="protein sequence ID" value="QDQ98136.1"/>
    <property type="molecule type" value="Genomic_DNA"/>
</dbReference>